<evidence type="ECO:0000313" key="1">
    <source>
        <dbReference type="EMBL" id="KAK0434682.1"/>
    </source>
</evidence>
<dbReference type="AlphaFoldDB" id="A0AA39J3K9"/>
<dbReference type="EMBL" id="JAUEPT010000069">
    <property type="protein sequence ID" value="KAK0434682.1"/>
    <property type="molecule type" value="Genomic_DNA"/>
</dbReference>
<proteinExistence type="predicted"/>
<comment type="caution">
    <text evidence="1">The sequence shown here is derived from an EMBL/GenBank/DDBJ whole genome shotgun (WGS) entry which is preliminary data.</text>
</comment>
<reference evidence="1" key="1">
    <citation type="submission" date="2023-06" db="EMBL/GenBank/DDBJ databases">
        <authorList>
            <consortium name="Lawrence Berkeley National Laboratory"/>
            <person name="Ahrendt S."/>
            <person name="Sahu N."/>
            <person name="Indic B."/>
            <person name="Wong-Bajracharya J."/>
            <person name="Merenyi Z."/>
            <person name="Ke H.-M."/>
            <person name="Monk M."/>
            <person name="Kocsube S."/>
            <person name="Drula E."/>
            <person name="Lipzen A."/>
            <person name="Balint B."/>
            <person name="Henrissat B."/>
            <person name="Andreopoulos B."/>
            <person name="Martin F.M."/>
            <person name="Harder C.B."/>
            <person name="Rigling D."/>
            <person name="Ford K.L."/>
            <person name="Foster G.D."/>
            <person name="Pangilinan J."/>
            <person name="Papanicolaou A."/>
            <person name="Barry K."/>
            <person name="LaButti K."/>
            <person name="Viragh M."/>
            <person name="Koriabine M."/>
            <person name="Yan M."/>
            <person name="Riley R."/>
            <person name="Champramary S."/>
            <person name="Plett K.L."/>
            <person name="Tsai I.J."/>
            <person name="Slot J."/>
            <person name="Sipos G."/>
            <person name="Plett J."/>
            <person name="Nagy L.G."/>
            <person name="Grigoriev I.V."/>
        </authorList>
    </citation>
    <scope>NUCLEOTIDE SEQUENCE</scope>
    <source>
        <strain evidence="1">FPL87.14</strain>
    </source>
</reference>
<protein>
    <submittedName>
        <fullName evidence="1">Uncharacterized protein</fullName>
    </submittedName>
</protein>
<accession>A0AA39J3K9</accession>
<dbReference type="Proteomes" id="UP001175226">
    <property type="component" value="Unassembled WGS sequence"/>
</dbReference>
<sequence>MSLSAEIVVYPPYVLVQISVPSFAHRENIEASSCLFKAGSLSVGGKGMSRWCSYKAAEKVVYCMGKTPSTVLSEQPAHLNNTVLPPFGGGGTSQVAAPISNMEIMSLRVLFDLVTYALGLFEGRVQENGARESRWSDKFNTKWLIPKGLDFSTVFVVARPFFDNNGALAGPEFQELCLLDLPNEAPDLSIVYGLRCIVVIEIKTGSFTWRVAGKLHFPAARRSPAVLDRAERLIIAASGSWTIHGDTGISPQSH</sequence>
<evidence type="ECO:0000313" key="2">
    <source>
        <dbReference type="Proteomes" id="UP001175226"/>
    </source>
</evidence>
<organism evidence="1 2">
    <name type="scientific">Armillaria borealis</name>
    <dbReference type="NCBI Taxonomy" id="47425"/>
    <lineage>
        <taxon>Eukaryota</taxon>
        <taxon>Fungi</taxon>
        <taxon>Dikarya</taxon>
        <taxon>Basidiomycota</taxon>
        <taxon>Agaricomycotina</taxon>
        <taxon>Agaricomycetes</taxon>
        <taxon>Agaricomycetidae</taxon>
        <taxon>Agaricales</taxon>
        <taxon>Marasmiineae</taxon>
        <taxon>Physalacriaceae</taxon>
        <taxon>Armillaria</taxon>
    </lineage>
</organism>
<gene>
    <name evidence="1" type="ORF">EV421DRAFT_1989327</name>
</gene>
<name>A0AA39J3K9_9AGAR</name>
<keyword evidence="2" id="KW-1185">Reference proteome</keyword>